<accession>A0ABW4RTW9</accession>
<evidence type="ECO:0000256" key="5">
    <source>
        <dbReference type="SAM" id="Phobius"/>
    </source>
</evidence>
<feature type="transmembrane region" description="Helical" evidence="5">
    <location>
        <begin position="92"/>
        <end position="111"/>
    </location>
</feature>
<evidence type="ECO:0000256" key="2">
    <source>
        <dbReference type="ARBA" id="ARBA00022692"/>
    </source>
</evidence>
<comment type="caution">
    <text evidence="7">The sequence shown here is derived from an EMBL/GenBank/DDBJ whole genome shotgun (WGS) entry which is preliminary data.</text>
</comment>
<protein>
    <submittedName>
        <fullName evidence="7">DoxX family protein</fullName>
    </submittedName>
</protein>
<evidence type="ECO:0000313" key="8">
    <source>
        <dbReference type="Proteomes" id="UP001597326"/>
    </source>
</evidence>
<evidence type="ECO:0000256" key="3">
    <source>
        <dbReference type="ARBA" id="ARBA00022989"/>
    </source>
</evidence>
<organism evidence="7 8">
    <name type="scientific">Luteococcus peritonei</name>
    <dbReference type="NCBI Taxonomy" id="88874"/>
    <lineage>
        <taxon>Bacteria</taxon>
        <taxon>Bacillati</taxon>
        <taxon>Actinomycetota</taxon>
        <taxon>Actinomycetes</taxon>
        <taxon>Propionibacteriales</taxon>
        <taxon>Propionibacteriaceae</taxon>
        <taxon>Luteococcus</taxon>
    </lineage>
</organism>
<sequence length="190" mass="20937">MTSGYDARVIENTTSEQRKDWIGLLARLVLGGALLVAGALKLPNLDANVLTVRAYKLPIPYELVKLIGYGLPVLEVLLGLAIVLGLLTRWTALLGTLMMLVFIAGIASLWIRGLKVDCGCFGGGGATEDPHYLREIIRDVVFALAGAWLIWRPRSRFALDDWLFPPIPTRTDLDHETDDEDLLVGEDTPR</sequence>
<feature type="transmembrane region" description="Helical" evidence="5">
    <location>
        <begin position="66"/>
        <end position="87"/>
    </location>
</feature>
<dbReference type="Proteomes" id="UP001597326">
    <property type="component" value="Unassembled WGS sequence"/>
</dbReference>
<reference evidence="8" key="1">
    <citation type="journal article" date="2019" name="Int. J. Syst. Evol. Microbiol.">
        <title>The Global Catalogue of Microorganisms (GCM) 10K type strain sequencing project: providing services to taxonomists for standard genome sequencing and annotation.</title>
        <authorList>
            <consortium name="The Broad Institute Genomics Platform"/>
            <consortium name="The Broad Institute Genome Sequencing Center for Infectious Disease"/>
            <person name="Wu L."/>
            <person name="Ma J."/>
        </authorList>
    </citation>
    <scope>NUCLEOTIDE SEQUENCE [LARGE SCALE GENOMIC DNA]</scope>
    <source>
        <strain evidence="8">CAIM 431</strain>
    </source>
</reference>
<keyword evidence="3 5" id="KW-1133">Transmembrane helix</keyword>
<dbReference type="Pfam" id="PF07291">
    <property type="entry name" value="MauE"/>
    <property type="match status" value="1"/>
</dbReference>
<feature type="domain" description="Methylamine utilisation protein MauE" evidence="6">
    <location>
        <begin position="20"/>
        <end position="151"/>
    </location>
</feature>
<evidence type="ECO:0000256" key="4">
    <source>
        <dbReference type="ARBA" id="ARBA00023136"/>
    </source>
</evidence>
<dbReference type="RefSeq" id="WP_343873405.1">
    <property type="nucleotide sequence ID" value="NZ_BAAAIX010000016.1"/>
</dbReference>
<keyword evidence="4 5" id="KW-0472">Membrane</keyword>
<keyword evidence="2 5" id="KW-0812">Transmembrane</keyword>
<name>A0ABW4RTW9_9ACTN</name>
<feature type="transmembrane region" description="Helical" evidence="5">
    <location>
        <begin position="21"/>
        <end position="40"/>
    </location>
</feature>
<evidence type="ECO:0000259" key="6">
    <source>
        <dbReference type="Pfam" id="PF07291"/>
    </source>
</evidence>
<dbReference type="InterPro" id="IPR009908">
    <property type="entry name" value="Methylamine_util_MauE"/>
</dbReference>
<gene>
    <name evidence="7" type="ORF">ACFSCS_06205</name>
</gene>
<comment type="subcellular location">
    <subcellularLocation>
        <location evidence="1">Membrane</location>
        <topology evidence="1">Multi-pass membrane protein</topology>
    </subcellularLocation>
</comment>
<keyword evidence="8" id="KW-1185">Reference proteome</keyword>
<dbReference type="EMBL" id="JBHUFZ010000015">
    <property type="protein sequence ID" value="MFD1889783.1"/>
    <property type="molecule type" value="Genomic_DNA"/>
</dbReference>
<evidence type="ECO:0000256" key="1">
    <source>
        <dbReference type="ARBA" id="ARBA00004141"/>
    </source>
</evidence>
<proteinExistence type="predicted"/>
<evidence type="ECO:0000313" key="7">
    <source>
        <dbReference type="EMBL" id="MFD1889783.1"/>
    </source>
</evidence>